<evidence type="ECO:0000259" key="1">
    <source>
        <dbReference type="Pfam" id="PF16417"/>
    </source>
</evidence>
<dbReference type="InterPro" id="IPR032194">
    <property type="entry name" value="CNOT1_HEAT"/>
</dbReference>
<dbReference type="Pfam" id="PF16417">
    <property type="entry name" value="CNOT1_TTP_bind"/>
    <property type="match status" value="1"/>
</dbReference>
<dbReference type="InterPro" id="IPR038535">
    <property type="entry name" value="CNOT1_TTP_bind_sf"/>
</dbReference>
<dbReference type="Pfam" id="PF16418">
    <property type="entry name" value="CNOT1_HEAT"/>
    <property type="match status" value="1"/>
</dbReference>
<accession>A0A183J5X6</accession>
<dbReference type="GO" id="GO:0017148">
    <property type="term" value="P:negative regulation of translation"/>
    <property type="evidence" value="ECO:0007669"/>
    <property type="project" value="InterPro"/>
</dbReference>
<dbReference type="InterPro" id="IPR032193">
    <property type="entry name" value="CNOT1_TTP_bind"/>
</dbReference>
<dbReference type="Gene3D" id="1.25.40.840">
    <property type="entry name" value="CCR4-NOT transcription complex subunit 1 TTP binding domain"/>
    <property type="match status" value="1"/>
</dbReference>
<dbReference type="GO" id="GO:0060090">
    <property type="term" value="F:molecular adaptor activity"/>
    <property type="evidence" value="ECO:0007669"/>
    <property type="project" value="TreeGrafter"/>
</dbReference>
<dbReference type="GO" id="GO:0000288">
    <property type="term" value="P:nuclear-transcribed mRNA catabolic process, deadenylation-dependent decay"/>
    <property type="evidence" value="ECO:0007669"/>
    <property type="project" value="TreeGrafter"/>
</dbReference>
<sequence>MSLQLCCDGVKSQGLWGFLQYKGFLEIKQQENIVIDNMGRMILDLVEILLSLGECAGLYTGVLECLNFPMQQCPDVLTFTLLQVTVPLSTLRQDLLLSLMPIFFGSHVNSLVVLSYAWNSVVCYLSVPQHLFSIDLACLASRRDYLKLDKWMNDKIVENGVGFGFDSGMGKLPMVNSIGSGLINSAVSQQFPNAAFASAPLPSLSPTRHCQPLIGGVPSDGPGLLKAVPPPTGWGAGFAMSGNMNSVSPVIKQGMASQPVVNTPFSDATMPDISQVFCEEVQNEANSYFQQIYTQPPQPSMSIEQFLEILKRFRDSPVKKERVSLL</sequence>
<evidence type="ECO:0000313" key="3">
    <source>
        <dbReference type="EMBL" id="VDP38629.1"/>
    </source>
</evidence>
<dbReference type="PANTHER" id="PTHR13162">
    <property type="entry name" value="CCR4-NOT TRANSCRIPTION COMPLEX"/>
    <property type="match status" value="1"/>
</dbReference>
<gene>
    <name evidence="3" type="ORF">SBAD_LOCUS11274</name>
</gene>
<evidence type="ECO:0000259" key="2">
    <source>
        <dbReference type="Pfam" id="PF16418"/>
    </source>
</evidence>
<evidence type="ECO:0000313" key="5">
    <source>
        <dbReference type="WBParaSite" id="SBAD_0001165801-mRNA-1"/>
    </source>
</evidence>
<dbReference type="InterPro" id="IPR040398">
    <property type="entry name" value="Not1"/>
</dbReference>
<protein>
    <submittedName>
        <fullName evidence="5">Nucleoporin NUP53</fullName>
    </submittedName>
</protein>
<evidence type="ECO:0000313" key="4">
    <source>
        <dbReference type="Proteomes" id="UP000270296"/>
    </source>
</evidence>
<feature type="domain" description="CCR4-NOT transcription complex subunit 1 HEAT repeat" evidence="2">
    <location>
        <begin position="128"/>
        <end position="161"/>
    </location>
</feature>
<dbReference type="PANTHER" id="PTHR13162:SF8">
    <property type="entry name" value="CCR4-NOT TRANSCRIPTION COMPLEX SUBUNIT 1"/>
    <property type="match status" value="1"/>
</dbReference>
<dbReference type="WBParaSite" id="SBAD_0001165801-mRNA-1">
    <property type="protein sequence ID" value="SBAD_0001165801-mRNA-1"/>
    <property type="gene ID" value="SBAD_0001165801"/>
</dbReference>
<reference evidence="3 4" key="2">
    <citation type="submission" date="2018-11" db="EMBL/GenBank/DDBJ databases">
        <authorList>
            <consortium name="Pathogen Informatics"/>
        </authorList>
    </citation>
    <scope>NUCLEOTIDE SEQUENCE [LARGE SCALE GENOMIC DNA]</scope>
</reference>
<dbReference type="Proteomes" id="UP000270296">
    <property type="component" value="Unassembled WGS sequence"/>
</dbReference>
<name>A0A183J5X6_9BILA</name>
<dbReference type="EMBL" id="UZAM01015367">
    <property type="protein sequence ID" value="VDP38629.1"/>
    <property type="molecule type" value="Genomic_DNA"/>
</dbReference>
<dbReference type="OrthoDB" id="5805924at2759"/>
<feature type="domain" description="CCR4-NOT transcription complex subunit 1 TTP binding" evidence="1">
    <location>
        <begin position="268"/>
        <end position="322"/>
    </location>
</feature>
<dbReference type="GO" id="GO:0030015">
    <property type="term" value="C:CCR4-NOT core complex"/>
    <property type="evidence" value="ECO:0007669"/>
    <property type="project" value="InterPro"/>
</dbReference>
<proteinExistence type="predicted"/>
<keyword evidence="4" id="KW-1185">Reference proteome</keyword>
<reference evidence="5" key="1">
    <citation type="submission" date="2016-06" db="UniProtKB">
        <authorList>
            <consortium name="WormBaseParasite"/>
        </authorList>
    </citation>
    <scope>IDENTIFICATION</scope>
</reference>
<dbReference type="GO" id="GO:0000932">
    <property type="term" value="C:P-body"/>
    <property type="evidence" value="ECO:0007669"/>
    <property type="project" value="TreeGrafter"/>
</dbReference>
<organism evidence="5">
    <name type="scientific">Soboliphyme baturini</name>
    <dbReference type="NCBI Taxonomy" id="241478"/>
    <lineage>
        <taxon>Eukaryota</taxon>
        <taxon>Metazoa</taxon>
        <taxon>Ecdysozoa</taxon>
        <taxon>Nematoda</taxon>
        <taxon>Enoplea</taxon>
        <taxon>Dorylaimia</taxon>
        <taxon>Dioctophymatida</taxon>
        <taxon>Dioctophymatoidea</taxon>
        <taxon>Soboliphymatidae</taxon>
        <taxon>Soboliphyme</taxon>
    </lineage>
</organism>
<dbReference type="AlphaFoldDB" id="A0A183J5X6"/>